<dbReference type="InterPro" id="IPR022385">
    <property type="entry name" value="Rhs_assc_core"/>
</dbReference>
<evidence type="ECO:0000313" key="5">
    <source>
        <dbReference type="Proteomes" id="UP000275012"/>
    </source>
</evidence>
<dbReference type="AlphaFoldDB" id="A0A3M2HP79"/>
<keyword evidence="1" id="KW-0677">Repeat</keyword>
<dbReference type="Pfam" id="PF25023">
    <property type="entry name" value="TEN_YD-shell"/>
    <property type="match status" value="1"/>
</dbReference>
<dbReference type="NCBIfam" id="TIGR01643">
    <property type="entry name" value="YD_repeat_2x"/>
    <property type="match status" value="5"/>
</dbReference>
<dbReference type="NCBIfam" id="TIGR03696">
    <property type="entry name" value="Rhs_assc_core"/>
    <property type="match status" value="1"/>
</dbReference>
<evidence type="ECO:0000259" key="2">
    <source>
        <dbReference type="Pfam" id="PF20148"/>
    </source>
</evidence>
<comment type="caution">
    <text evidence="4">The sequence shown here is derived from an EMBL/GenBank/DDBJ whole genome shotgun (WGS) entry which is preliminary data.</text>
</comment>
<proteinExistence type="predicted"/>
<dbReference type="InterPro" id="IPR050708">
    <property type="entry name" value="T6SS_VgrG/RHS"/>
</dbReference>
<dbReference type="PANTHER" id="PTHR32305">
    <property type="match status" value="1"/>
</dbReference>
<accession>A0A3M2HP79</accession>
<reference evidence="4 5" key="1">
    <citation type="submission" date="2018-10" db="EMBL/GenBank/DDBJ databases">
        <title>Proposal of Lysobacter pythonis sp. nov. isolated from royal pythons (Python regius).</title>
        <authorList>
            <person name="Hans-Juergen B."/>
            <person name="Huptas C."/>
            <person name="Sandra B."/>
            <person name="Igor L."/>
            <person name="Joachim S."/>
            <person name="Siegfried S."/>
            <person name="Mareike W."/>
            <person name="Peter K."/>
        </authorList>
    </citation>
    <scope>NUCLEOTIDE SEQUENCE [LARGE SCALE GENOMIC DNA]</scope>
    <source>
        <strain evidence="4 5">4284/11</strain>
    </source>
</reference>
<evidence type="ECO:0000259" key="3">
    <source>
        <dbReference type="Pfam" id="PF25023"/>
    </source>
</evidence>
<feature type="domain" description="Teneurin-like YD-shell" evidence="3">
    <location>
        <begin position="630"/>
        <end position="769"/>
    </location>
</feature>
<dbReference type="EMBL" id="RFLY01000028">
    <property type="protein sequence ID" value="RMH87544.1"/>
    <property type="molecule type" value="Genomic_DNA"/>
</dbReference>
<dbReference type="Pfam" id="PF05593">
    <property type="entry name" value="RHS_repeat"/>
    <property type="match status" value="2"/>
</dbReference>
<dbReference type="InterPro" id="IPR031325">
    <property type="entry name" value="RHS_repeat"/>
</dbReference>
<feature type="non-terminal residue" evidence="4">
    <location>
        <position position="1246"/>
    </location>
</feature>
<keyword evidence="5" id="KW-1185">Reference proteome</keyword>
<dbReference type="InterPro" id="IPR056823">
    <property type="entry name" value="TEN-like_YD-shell"/>
</dbReference>
<name>A0A3M2HP79_9GAMM</name>
<dbReference type="InterPro" id="IPR006530">
    <property type="entry name" value="YD"/>
</dbReference>
<feature type="domain" description="DUF6531" evidence="2">
    <location>
        <begin position="12"/>
        <end position="76"/>
    </location>
</feature>
<protein>
    <submittedName>
        <fullName evidence="4">RHS repeat protein</fullName>
    </submittedName>
</protein>
<dbReference type="PANTHER" id="PTHR32305:SF15">
    <property type="entry name" value="PROTEIN RHSA-RELATED"/>
    <property type="match status" value="1"/>
</dbReference>
<dbReference type="Pfam" id="PF20148">
    <property type="entry name" value="DUF6531"/>
    <property type="match status" value="1"/>
</dbReference>
<gene>
    <name evidence="4" type="ORF">EBB59_12830</name>
</gene>
<dbReference type="InterPro" id="IPR045351">
    <property type="entry name" value="DUF6531"/>
</dbReference>
<dbReference type="PRINTS" id="PR00394">
    <property type="entry name" value="RHSPROTEIN"/>
</dbReference>
<evidence type="ECO:0000313" key="4">
    <source>
        <dbReference type="EMBL" id="RMH87544.1"/>
    </source>
</evidence>
<sequence length="1246" mass="137049">MNDAGDTTDCKGNPIIMSTGNKIEPEFDFISSGEMPLSLSRTYNHYWDGIGLFGKHWLSNHDYRLTFGTDKVGACYPRPGGGSCTLGSNSVIYAWRPDGRKIKFVKAADGVFYEDKAAPIARIVQAADGALMLHGEDDARESYSPYGYVFSVRNRAGIGWTYSYSGSTPVRVTHTSGRYIEFVWNGNQLTAVRDPAGNHYGFSYTANAFGAGLHRLAASLQPGSPFTTIAYHYEHYARPGALTGKSVNGQRYSTFAYDGAGRAILSEHNGYKKYQFTYTSGANGQLTVVETNPLGRKTTHLYENGKPKTTLGAASTYCPASDTENAYDANGYLQTRVDANKHATTFRHNAKGQLLEKIEGFDTPQARKTTYAWDATENRVASITIGGAATGTELLRTTYTYTTDGRIESITRTNLSGAGLNNGTQTTRYTYAKHPNGMLASVTIDGPLSGAGDQVISRYDAVGNLVSVENSLGHRTVYTQHNGLGQPGRITNPNGGMTDYLRDARGRVTEIKTYLNGVAQTTQYTYDGNGRLSGVRTPDGEMTHYRYTLPDWDLLTNVVHSASNATLTSGGVREELRYYYSLVGEVTEMRKNAIVPRRPKPWSWPCGPKKKIDCVIDDNDQPPEIPKIEFSSQVLLDELGRIRATPGNNGQNFTYQYDANGNRVRSTDSLGQVTNLTYDALNRVISSRDPLGGITRFEYDAGDRITKVTDPRGLATTYVYDGFGQLWAQYSPDSGTTAYQHNAEGQLVKMTRHDGSGLDYAYDGLGRLVSITSGNERREYGYDWCGNGKGKLCGLSMLTDGVSHAWTNFGYGPYGQMTVRRDAVYGNDEWTGYSYDGMGRLAGIQYPSGVSVGYGYREGKLAVVQATFGGTTHNVAMDIKYQAFGPTAEMRFGNGLALNRSFDMDGRLTSSATRDGYSNLLNLGYGFDTNNRLTQITSAADGLKGRTYGYDALSRLTLQQYGGGGQSSYLFDANSNKTQQVGPWNEFLTVEPGSNRITAMAGHAYGYDGRGNRSSYGVNGSAASYGYDAYNRLLTYQRNTEVSFDEANGPRGQAVRRPAGTWYYRTNAADQRVGKEGPDGTTRFIYSGQNTLLAENENGRWSSYVWMGAELIGLVRDNQLYFVHNDHLGRPELVTNTAKAVVWRAQNYAYDRTVVQDDMGGLNIGFPGQYYDKESGLWYNGFRYYDSRLGTYTQSDPIGLAGGINTYAYVGGNPISWIDPYGLQVMVCRDPAFNGKVPAHHYWVTT</sequence>
<evidence type="ECO:0000256" key="1">
    <source>
        <dbReference type="ARBA" id="ARBA00022737"/>
    </source>
</evidence>
<dbReference type="Gene3D" id="2.180.10.10">
    <property type="entry name" value="RHS repeat-associated core"/>
    <property type="match status" value="3"/>
</dbReference>
<dbReference type="Proteomes" id="UP000275012">
    <property type="component" value="Unassembled WGS sequence"/>
</dbReference>
<organism evidence="4 5">
    <name type="scientific">Solilutibacter pythonis</name>
    <dbReference type="NCBI Taxonomy" id="2483112"/>
    <lineage>
        <taxon>Bacteria</taxon>
        <taxon>Pseudomonadati</taxon>
        <taxon>Pseudomonadota</taxon>
        <taxon>Gammaproteobacteria</taxon>
        <taxon>Lysobacterales</taxon>
        <taxon>Lysobacteraceae</taxon>
        <taxon>Solilutibacter</taxon>
    </lineage>
</organism>